<evidence type="ECO:0000256" key="1">
    <source>
        <dbReference type="SAM" id="Phobius"/>
    </source>
</evidence>
<dbReference type="Gene3D" id="3.20.20.80">
    <property type="entry name" value="Glycosidases"/>
    <property type="match status" value="1"/>
</dbReference>
<dbReference type="InterPro" id="IPR017853">
    <property type="entry name" value="GH"/>
</dbReference>
<dbReference type="InterPro" id="IPR031984">
    <property type="entry name" value="SLC3A2_N"/>
</dbReference>
<accession>A0ABD1IX14</accession>
<dbReference type="Proteomes" id="UP001591681">
    <property type="component" value="Unassembled WGS sequence"/>
</dbReference>
<keyword evidence="1" id="KW-1133">Transmembrane helix</keyword>
<dbReference type="Pfam" id="PF16028">
    <property type="entry name" value="SLC3A2_N"/>
    <property type="match status" value="1"/>
</dbReference>
<keyword evidence="1" id="KW-0812">Transmembrane</keyword>
<evidence type="ECO:0000313" key="4">
    <source>
        <dbReference type="Proteomes" id="UP001591681"/>
    </source>
</evidence>
<dbReference type="Pfam" id="PF00128">
    <property type="entry name" value="Alpha-amylase"/>
    <property type="match status" value="1"/>
</dbReference>
<organism evidence="3 4">
    <name type="scientific">Coilia grayii</name>
    <name type="common">Gray's grenadier anchovy</name>
    <dbReference type="NCBI Taxonomy" id="363190"/>
    <lineage>
        <taxon>Eukaryota</taxon>
        <taxon>Metazoa</taxon>
        <taxon>Chordata</taxon>
        <taxon>Craniata</taxon>
        <taxon>Vertebrata</taxon>
        <taxon>Euteleostomi</taxon>
        <taxon>Actinopterygii</taxon>
        <taxon>Neopterygii</taxon>
        <taxon>Teleostei</taxon>
        <taxon>Clupei</taxon>
        <taxon>Clupeiformes</taxon>
        <taxon>Clupeoidei</taxon>
        <taxon>Engraulidae</taxon>
        <taxon>Coilinae</taxon>
        <taxon>Coilia</taxon>
    </lineage>
</organism>
<feature type="domain" description="Glycosyl hydrolase family 13 catalytic" evidence="2">
    <location>
        <begin position="112"/>
        <end position="393"/>
    </location>
</feature>
<gene>
    <name evidence="3" type="ORF">ACEWY4_025252</name>
</gene>
<protein>
    <recommendedName>
        <fullName evidence="2">Glycosyl hydrolase family 13 catalytic domain-containing protein</fullName>
    </recommendedName>
</protein>
<keyword evidence="1" id="KW-0472">Membrane</keyword>
<evidence type="ECO:0000259" key="2">
    <source>
        <dbReference type="SMART" id="SM00642"/>
    </source>
</evidence>
<dbReference type="PANTHER" id="PTHR46673:SF3">
    <property type="entry name" value="SOLUTE CARRIER FAMILY 3 (AMINO ACID TRANSPORTER HEAVY CHAIN), MEMBER 2A-RELATED"/>
    <property type="match status" value="1"/>
</dbReference>
<name>A0ABD1IX14_9TELE</name>
<dbReference type="AlphaFoldDB" id="A0ABD1IX14"/>
<evidence type="ECO:0000313" key="3">
    <source>
        <dbReference type="EMBL" id="KAL2079508.1"/>
    </source>
</evidence>
<reference evidence="3 4" key="1">
    <citation type="submission" date="2024-09" db="EMBL/GenBank/DDBJ databases">
        <title>A chromosome-level genome assembly of Gray's grenadier anchovy, Coilia grayii.</title>
        <authorList>
            <person name="Fu Z."/>
        </authorList>
    </citation>
    <scope>NUCLEOTIDE SEQUENCE [LARGE SCALE GENOMIC DNA]</scope>
    <source>
        <strain evidence="3">G4</strain>
        <tissue evidence="3">Muscle</tissue>
    </source>
</reference>
<comment type="caution">
    <text evidence="3">The sequence shown here is derived from an EMBL/GenBank/DDBJ whole genome shotgun (WGS) entry which is preliminary data.</text>
</comment>
<dbReference type="SMART" id="SM00642">
    <property type="entry name" value="Aamy"/>
    <property type="match status" value="1"/>
</dbReference>
<proteinExistence type="predicted"/>
<dbReference type="Gene3D" id="2.60.40.1180">
    <property type="entry name" value="Golgi alpha-mannosidase II"/>
    <property type="match status" value="1"/>
</dbReference>
<dbReference type="SUPFAM" id="SSF51445">
    <property type="entry name" value="(Trans)glycosidases"/>
    <property type="match status" value="1"/>
</dbReference>
<dbReference type="EMBL" id="JBHFQA010000022">
    <property type="protein sequence ID" value="KAL2079508.1"/>
    <property type="molecule type" value="Genomic_DNA"/>
</dbReference>
<dbReference type="InterPro" id="IPR013780">
    <property type="entry name" value="Glyco_hydro_b"/>
</dbReference>
<dbReference type="InterPro" id="IPR042280">
    <property type="entry name" value="SLC3A2"/>
</dbReference>
<keyword evidence="4" id="KW-1185">Reference proteome</keyword>
<sequence>MSNVEMKDVELNDLEEKQPMTGDASAEKNGSVKVKVPDDDVKFTGLSKEELMRVAGTAGWVRTRWFLLVLFWLGWVGMLAGAIVIIIQAPRCKPLPEMNWWNEGPLYQIRDVEAFAGVNGLAGVEEKLDSLNQLKVKGLILGPLHNVQRDQVATLDLNTINPAIGSLEQLESLLDRAHKKGMSIVLDLTPNYDTDLSTWFSGGLSVMADKLKAAVEYWTSKGLDGILFDALDDLDPIDPAQWAPLQAAVHVEEGEGVRKKAIMGVLNGLRNANEVLNSTGINLLLPKLDPQASGQFWATTIQMLYSSNPQTSLGWTLSRATEGHLASLVTPKLLRLYELMLFTLPGTPVFNYGDEIGLEDKDSVNPEMMWDYEESADENNAAVQEQRTELKSRRDWFRVLSDLRGKERSLAHGDYVELHNSTSALAYVRVWDQSQRFLTALNWGSSAVTLKLAHPDLPAQATILLTTEPDRDQASAVDLEALELGPGQAVLLSYPFPG</sequence>
<dbReference type="InterPro" id="IPR006047">
    <property type="entry name" value="GH13_cat_dom"/>
</dbReference>
<feature type="transmembrane region" description="Helical" evidence="1">
    <location>
        <begin position="65"/>
        <end position="87"/>
    </location>
</feature>
<dbReference type="PANTHER" id="PTHR46673">
    <property type="entry name" value="4F2 CELL-SURFACE ANTIGEN HEAVY CHAIN"/>
    <property type="match status" value="1"/>
</dbReference>